<feature type="compositionally biased region" description="Basic residues" evidence="1">
    <location>
        <begin position="41"/>
        <end position="51"/>
    </location>
</feature>
<feature type="region of interest" description="Disordered" evidence="1">
    <location>
        <begin position="1"/>
        <end position="60"/>
    </location>
</feature>
<sequence length="208" mass="23741">MGRSAKYLTAASKSDALKSQRREYARSDRGKAARKEQNKRAYIRAHSRRGPPPRTTMPTLPQALRDTAAFDLPTHSTFFLEASRSADALDESELAEWDRLPPYPSPAPPDIFRERTYTDNLSDLMDGRRLREERARISDFRAQYVRGTAGSRETMIALIEAAREDWKSAAEALKGDVGCPRHRKMADNYMRWQARTACVLYDTLQELS</sequence>
<reference evidence="2 3" key="1">
    <citation type="submission" date="2014-06" db="EMBL/GenBank/DDBJ databases">
        <title>Evolutionary Origins and Diversification of the Mycorrhizal Mutualists.</title>
        <authorList>
            <consortium name="DOE Joint Genome Institute"/>
            <consortium name="Mycorrhizal Genomics Consortium"/>
            <person name="Kohler A."/>
            <person name="Kuo A."/>
            <person name="Nagy L.G."/>
            <person name="Floudas D."/>
            <person name="Copeland A."/>
            <person name="Barry K.W."/>
            <person name="Cichocki N."/>
            <person name="Veneault-Fourrey C."/>
            <person name="LaButti K."/>
            <person name="Lindquist E.A."/>
            <person name="Lipzen A."/>
            <person name="Lundell T."/>
            <person name="Morin E."/>
            <person name="Murat C."/>
            <person name="Riley R."/>
            <person name="Ohm R."/>
            <person name="Sun H."/>
            <person name="Tunlid A."/>
            <person name="Henrissat B."/>
            <person name="Grigoriev I.V."/>
            <person name="Hibbett D.S."/>
            <person name="Martin F."/>
        </authorList>
    </citation>
    <scope>NUCLEOTIDE SEQUENCE [LARGE SCALE GENOMIC DNA]</scope>
    <source>
        <strain evidence="2 3">FD-325 SS-3</strain>
    </source>
</reference>
<dbReference type="Proteomes" id="UP000053263">
    <property type="component" value="Unassembled WGS sequence"/>
</dbReference>
<organism evidence="2 3">
    <name type="scientific">Plicaturopsis crispa FD-325 SS-3</name>
    <dbReference type="NCBI Taxonomy" id="944288"/>
    <lineage>
        <taxon>Eukaryota</taxon>
        <taxon>Fungi</taxon>
        <taxon>Dikarya</taxon>
        <taxon>Basidiomycota</taxon>
        <taxon>Agaricomycotina</taxon>
        <taxon>Agaricomycetes</taxon>
        <taxon>Agaricomycetidae</taxon>
        <taxon>Amylocorticiales</taxon>
        <taxon>Amylocorticiaceae</taxon>
        <taxon>Plicatura</taxon>
        <taxon>Plicaturopsis crispa</taxon>
    </lineage>
</organism>
<accession>A0A0C9SV94</accession>
<dbReference type="OrthoDB" id="3178701at2759"/>
<dbReference type="HOGENOM" id="CLU_103464_0_0_1"/>
<gene>
    <name evidence="2" type="ORF">PLICRDRAFT_180920</name>
</gene>
<evidence type="ECO:0000313" key="3">
    <source>
        <dbReference type="Proteomes" id="UP000053263"/>
    </source>
</evidence>
<evidence type="ECO:0000256" key="1">
    <source>
        <dbReference type="SAM" id="MobiDB-lite"/>
    </source>
</evidence>
<keyword evidence="3" id="KW-1185">Reference proteome</keyword>
<dbReference type="EMBL" id="KN832598">
    <property type="protein sequence ID" value="KII82920.1"/>
    <property type="molecule type" value="Genomic_DNA"/>
</dbReference>
<feature type="compositionally biased region" description="Basic and acidic residues" evidence="1">
    <location>
        <begin position="15"/>
        <end position="39"/>
    </location>
</feature>
<protein>
    <submittedName>
        <fullName evidence="2">Uncharacterized protein</fullName>
    </submittedName>
</protein>
<evidence type="ECO:0000313" key="2">
    <source>
        <dbReference type="EMBL" id="KII82920.1"/>
    </source>
</evidence>
<proteinExistence type="predicted"/>
<dbReference type="AlphaFoldDB" id="A0A0C9SV94"/>
<name>A0A0C9SV94_PLICR</name>